<dbReference type="Proteomes" id="UP001224890">
    <property type="component" value="Unassembled WGS sequence"/>
</dbReference>
<proteinExistence type="predicted"/>
<comment type="caution">
    <text evidence="1">The sequence shown here is derived from an EMBL/GenBank/DDBJ whole genome shotgun (WGS) entry which is preliminary data.</text>
</comment>
<gene>
    <name evidence="1" type="ORF">BDP55DRAFT_650145</name>
</gene>
<dbReference type="RefSeq" id="XP_060433972.1">
    <property type="nucleotide sequence ID" value="XM_060573962.1"/>
</dbReference>
<evidence type="ECO:0000313" key="2">
    <source>
        <dbReference type="Proteomes" id="UP001224890"/>
    </source>
</evidence>
<dbReference type="AlphaFoldDB" id="A0AAJ0ATW6"/>
<keyword evidence="2" id="KW-1185">Reference proteome</keyword>
<organism evidence="1 2">
    <name type="scientific">Colletotrichum godetiae</name>
    <dbReference type="NCBI Taxonomy" id="1209918"/>
    <lineage>
        <taxon>Eukaryota</taxon>
        <taxon>Fungi</taxon>
        <taxon>Dikarya</taxon>
        <taxon>Ascomycota</taxon>
        <taxon>Pezizomycotina</taxon>
        <taxon>Sordariomycetes</taxon>
        <taxon>Hypocreomycetidae</taxon>
        <taxon>Glomerellales</taxon>
        <taxon>Glomerellaceae</taxon>
        <taxon>Colletotrichum</taxon>
        <taxon>Colletotrichum acutatum species complex</taxon>
    </lineage>
</organism>
<dbReference type="GeneID" id="85458488"/>
<name>A0AAJ0ATW6_9PEZI</name>
<accession>A0AAJ0ATW6</accession>
<reference evidence="1" key="1">
    <citation type="submission" date="2021-06" db="EMBL/GenBank/DDBJ databases">
        <title>Comparative genomics, transcriptomics and evolutionary studies reveal genomic signatures of adaptation to plant cell wall in hemibiotrophic fungi.</title>
        <authorList>
            <consortium name="DOE Joint Genome Institute"/>
            <person name="Baroncelli R."/>
            <person name="Diaz J.F."/>
            <person name="Benocci T."/>
            <person name="Peng M."/>
            <person name="Battaglia E."/>
            <person name="Haridas S."/>
            <person name="Andreopoulos W."/>
            <person name="Labutti K."/>
            <person name="Pangilinan J."/>
            <person name="Floch G.L."/>
            <person name="Makela M.R."/>
            <person name="Henrissat B."/>
            <person name="Grigoriev I.V."/>
            <person name="Crouch J.A."/>
            <person name="De Vries R.P."/>
            <person name="Sukno S.A."/>
            <person name="Thon M.R."/>
        </authorList>
    </citation>
    <scope>NUCLEOTIDE SEQUENCE</scope>
    <source>
        <strain evidence="1">CBS 193.32</strain>
    </source>
</reference>
<evidence type="ECO:0000313" key="1">
    <source>
        <dbReference type="EMBL" id="KAK1690277.1"/>
    </source>
</evidence>
<sequence>MTSMFRDSDSFLSSAMLSLALSVVLFPHSSHTCHPFRRFKAAARKERERDRDQTEQTTLRSTLDEFLGNRETFCSGGL</sequence>
<protein>
    <submittedName>
        <fullName evidence="1">Uncharacterized protein</fullName>
    </submittedName>
</protein>
<dbReference type="EMBL" id="JAHMHR010000006">
    <property type="protein sequence ID" value="KAK1690277.1"/>
    <property type="molecule type" value="Genomic_DNA"/>
</dbReference>